<dbReference type="Gene3D" id="1.10.10.10">
    <property type="entry name" value="Winged helix-like DNA-binding domain superfamily/Winged helix DNA-binding domain"/>
    <property type="match status" value="1"/>
</dbReference>
<dbReference type="InterPro" id="IPR036388">
    <property type="entry name" value="WH-like_DNA-bd_sf"/>
</dbReference>
<dbReference type="GO" id="GO:0003677">
    <property type="term" value="F:DNA binding"/>
    <property type="evidence" value="ECO:0007669"/>
    <property type="project" value="UniProtKB-KW"/>
</dbReference>
<dbReference type="InterPro" id="IPR036390">
    <property type="entry name" value="WH_DNA-bd_sf"/>
</dbReference>
<dbReference type="RefSeq" id="WP_015337979.1">
    <property type="nucleotide sequence ID" value="NC_020055.1"/>
</dbReference>
<evidence type="ECO:0000313" key="5">
    <source>
        <dbReference type="EMBL" id="CCO25382.1"/>
    </source>
</evidence>
<evidence type="ECO:0000259" key="4">
    <source>
        <dbReference type="PROSITE" id="PS50949"/>
    </source>
</evidence>
<dbReference type="InterPro" id="IPR000524">
    <property type="entry name" value="Tscrpt_reg_HTH_GntR"/>
</dbReference>
<dbReference type="SMART" id="SM00345">
    <property type="entry name" value="HTH_GNTR"/>
    <property type="match status" value="1"/>
</dbReference>
<dbReference type="STRING" id="1121451.DESAM_23115"/>
<dbReference type="SUPFAM" id="SSF46785">
    <property type="entry name" value="Winged helix' DNA-binding domain"/>
    <property type="match status" value="1"/>
</dbReference>
<sequence length="211" mass="24169">MTTNEGLKRRVLRDDVVEHIVDSILNGALKPGDKIVETRISRELHVSQGAVREAIRDLTARGFVETEAYKGSRVRVLSAEDMQEYFAVRRELEPIAVSWAYKLNAINIEELYAIVDTMNEGVLNRDVDVVRKADLEFHRKIIEFSGNSSLVRSWEALANDYWIYTIASKEFSENKDMSGHAQDHKRIVEAIDSGDLDLMKDRLQSHFISEM</sequence>
<dbReference type="PANTHER" id="PTHR43537">
    <property type="entry name" value="TRANSCRIPTIONAL REGULATOR, GNTR FAMILY"/>
    <property type="match status" value="1"/>
</dbReference>
<organism evidence="5 6">
    <name type="scientific">Maridesulfovibrio hydrothermalis AM13 = DSM 14728</name>
    <dbReference type="NCBI Taxonomy" id="1121451"/>
    <lineage>
        <taxon>Bacteria</taxon>
        <taxon>Pseudomonadati</taxon>
        <taxon>Thermodesulfobacteriota</taxon>
        <taxon>Desulfovibrionia</taxon>
        <taxon>Desulfovibrionales</taxon>
        <taxon>Desulfovibrionaceae</taxon>
        <taxon>Maridesulfovibrio</taxon>
    </lineage>
</organism>
<dbReference type="EMBL" id="FO203522">
    <property type="protein sequence ID" value="CCO25382.1"/>
    <property type="molecule type" value="Genomic_DNA"/>
</dbReference>
<dbReference type="PROSITE" id="PS50949">
    <property type="entry name" value="HTH_GNTR"/>
    <property type="match status" value="1"/>
</dbReference>
<dbReference type="eggNOG" id="COG1802">
    <property type="taxonomic scope" value="Bacteria"/>
</dbReference>
<dbReference type="PATRIC" id="fig|1121451.3.peg.3319"/>
<keyword evidence="6" id="KW-1185">Reference proteome</keyword>
<keyword evidence="2" id="KW-0238">DNA-binding</keyword>
<accession>L0RGM2</accession>
<evidence type="ECO:0000256" key="1">
    <source>
        <dbReference type="ARBA" id="ARBA00023015"/>
    </source>
</evidence>
<dbReference type="PANTHER" id="PTHR43537:SF24">
    <property type="entry name" value="GLUCONATE OPERON TRANSCRIPTIONAL REPRESSOR"/>
    <property type="match status" value="1"/>
</dbReference>
<dbReference type="InterPro" id="IPR011711">
    <property type="entry name" value="GntR_C"/>
</dbReference>
<evidence type="ECO:0000256" key="2">
    <source>
        <dbReference type="ARBA" id="ARBA00023125"/>
    </source>
</evidence>
<dbReference type="Pfam" id="PF00392">
    <property type="entry name" value="GntR"/>
    <property type="match status" value="1"/>
</dbReference>
<dbReference type="Pfam" id="PF07729">
    <property type="entry name" value="FCD"/>
    <property type="match status" value="1"/>
</dbReference>
<dbReference type="AlphaFoldDB" id="L0RGM2"/>
<evidence type="ECO:0000313" key="6">
    <source>
        <dbReference type="Proteomes" id="UP000010808"/>
    </source>
</evidence>
<gene>
    <name evidence="5" type="ORF">DESAM_23115</name>
</gene>
<dbReference type="SUPFAM" id="SSF48008">
    <property type="entry name" value="GntR ligand-binding domain-like"/>
    <property type="match status" value="1"/>
</dbReference>
<dbReference type="CDD" id="cd07377">
    <property type="entry name" value="WHTH_GntR"/>
    <property type="match status" value="1"/>
</dbReference>
<proteinExistence type="predicted"/>
<dbReference type="OrthoDB" id="9812645at2"/>
<dbReference type="Proteomes" id="UP000010808">
    <property type="component" value="Chromosome"/>
</dbReference>
<name>L0RGM2_9BACT</name>
<evidence type="ECO:0000256" key="3">
    <source>
        <dbReference type="ARBA" id="ARBA00023163"/>
    </source>
</evidence>
<dbReference type="SMART" id="SM00895">
    <property type="entry name" value="FCD"/>
    <property type="match status" value="1"/>
</dbReference>
<dbReference type="Gene3D" id="1.20.120.530">
    <property type="entry name" value="GntR ligand-binding domain-like"/>
    <property type="match status" value="1"/>
</dbReference>
<dbReference type="KEGG" id="dhy:DESAM_23115"/>
<reference evidence="5 6" key="1">
    <citation type="submission" date="2012-10" db="EMBL/GenBank/DDBJ databases">
        <authorList>
            <person name="Genoscope - CEA"/>
        </authorList>
    </citation>
    <scope>NUCLEOTIDE SEQUENCE [LARGE SCALE GENOMIC DNA]</scope>
    <source>
        <strain evidence="6">AM13 / DSM 14728</strain>
    </source>
</reference>
<feature type="domain" description="HTH gntR-type" evidence="4">
    <location>
        <begin position="10"/>
        <end position="77"/>
    </location>
</feature>
<dbReference type="HOGENOM" id="CLU_017584_5_5_7"/>
<dbReference type="InterPro" id="IPR008920">
    <property type="entry name" value="TF_FadR/GntR_C"/>
</dbReference>
<keyword evidence="3" id="KW-0804">Transcription</keyword>
<keyword evidence="1" id="KW-0805">Transcription regulation</keyword>
<protein>
    <submittedName>
        <fullName evidence="5">Transcriptional regulator, GntR family</fullName>
    </submittedName>
</protein>
<dbReference type="GO" id="GO:0003700">
    <property type="term" value="F:DNA-binding transcription factor activity"/>
    <property type="evidence" value="ECO:0007669"/>
    <property type="project" value="InterPro"/>
</dbReference>